<dbReference type="AlphaFoldDB" id="A0A6J4NNK9"/>
<organism evidence="1">
    <name type="scientific">uncultured Leptolyngbya sp</name>
    <dbReference type="NCBI Taxonomy" id="332963"/>
    <lineage>
        <taxon>Bacteria</taxon>
        <taxon>Bacillati</taxon>
        <taxon>Cyanobacteriota</taxon>
        <taxon>Cyanophyceae</taxon>
        <taxon>Leptolyngbyales</taxon>
        <taxon>Leptolyngbyaceae</taxon>
        <taxon>Leptolyngbya group</taxon>
        <taxon>Leptolyngbya</taxon>
        <taxon>environmental samples</taxon>
    </lineage>
</organism>
<sequence length="36" mass="4328">LNFMGKLCLWRRVSPISKTMWCDSKQGMERLWALQN</sequence>
<accession>A0A6J4NNK9</accession>
<feature type="non-terminal residue" evidence="1">
    <location>
        <position position="36"/>
    </location>
</feature>
<reference evidence="1" key="1">
    <citation type="submission" date="2020-02" db="EMBL/GenBank/DDBJ databases">
        <authorList>
            <person name="Meier V. D."/>
        </authorList>
    </citation>
    <scope>NUCLEOTIDE SEQUENCE</scope>
    <source>
        <strain evidence="1">AVDCRST_MAG94</strain>
    </source>
</reference>
<proteinExistence type="predicted"/>
<dbReference type="EMBL" id="CADCTY010001886">
    <property type="protein sequence ID" value="CAA9393213.1"/>
    <property type="molecule type" value="Genomic_DNA"/>
</dbReference>
<gene>
    <name evidence="1" type="ORF">AVDCRST_MAG94-5504</name>
</gene>
<feature type="non-terminal residue" evidence="1">
    <location>
        <position position="1"/>
    </location>
</feature>
<evidence type="ECO:0000313" key="1">
    <source>
        <dbReference type="EMBL" id="CAA9393213.1"/>
    </source>
</evidence>
<name>A0A6J4NNK9_9CYAN</name>
<protein>
    <submittedName>
        <fullName evidence="1">Uncharacterized protein</fullName>
    </submittedName>
</protein>